<feature type="domain" description="Phospholipase C/D" evidence="1">
    <location>
        <begin position="6"/>
        <end position="99"/>
    </location>
</feature>
<dbReference type="EMBL" id="JAEQNB010000003">
    <property type="protein sequence ID" value="MBL0387403.1"/>
    <property type="molecule type" value="Genomic_DNA"/>
</dbReference>
<proteinExistence type="predicted"/>
<keyword evidence="3" id="KW-1185">Reference proteome</keyword>
<evidence type="ECO:0000313" key="3">
    <source>
        <dbReference type="Proteomes" id="UP000602284"/>
    </source>
</evidence>
<dbReference type="RefSeq" id="WP_201635353.1">
    <property type="nucleotide sequence ID" value="NZ_JAEQNB010000003.1"/>
</dbReference>
<gene>
    <name evidence="2" type="ORF">JJB07_12140</name>
</gene>
<sequence length="208" mass="23824">MGSRVMHLIIAHRVAEEVGVEDLPRFLLGGVAPDAHYRMNAPKDESHFLAWKPERGRKEVEYERFAEQYRHLSGDAYVKGYLTHLIADFVWLEGLWTKHIFSQPKELHADILPGYYRDFQRLNGKLATWYGRDEMLGTLLGADGDLPVLEVESRAVLDLKADLVDDLTVEVSRADEPLEVFTLDEILEYIDVSVRLSKGYLQKVPNIS</sequence>
<protein>
    <submittedName>
        <fullName evidence="2">Zinc dependent phospholipase C family protein</fullName>
    </submittedName>
</protein>
<dbReference type="Proteomes" id="UP000602284">
    <property type="component" value="Unassembled WGS sequence"/>
</dbReference>
<dbReference type="InterPro" id="IPR029002">
    <property type="entry name" value="PLPC/GPLD1"/>
</dbReference>
<name>A0ABS1JCN5_9BACL</name>
<evidence type="ECO:0000259" key="1">
    <source>
        <dbReference type="Pfam" id="PF00882"/>
    </source>
</evidence>
<organism evidence="2 3">
    <name type="scientific">Tumebacillus amylolyticus</name>
    <dbReference type="NCBI Taxonomy" id="2801339"/>
    <lineage>
        <taxon>Bacteria</taxon>
        <taxon>Bacillati</taxon>
        <taxon>Bacillota</taxon>
        <taxon>Bacilli</taxon>
        <taxon>Bacillales</taxon>
        <taxon>Alicyclobacillaceae</taxon>
        <taxon>Tumebacillus</taxon>
    </lineage>
</organism>
<dbReference type="Pfam" id="PF00882">
    <property type="entry name" value="Zn_dep_PLPC"/>
    <property type="match status" value="1"/>
</dbReference>
<evidence type="ECO:0000313" key="2">
    <source>
        <dbReference type="EMBL" id="MBL0387403.1"/>
    </source>
</evidence>
<comment type="caution">
    <text evidence="2">The sequence shown here is derived from an EMBL/GenBank/DDBJ whole genome shotgun (WGS) entry which is preliminary data.</text>
</comment>
<accession>A0ABS1JCN5</accession>
<reference evidence="2 3" key="1">
    <citation type="submission" date="2021-01" db="EMBL/GenBank/DDBJ databases">
        <title>Tumebacillus sp. strain ITR2 16S ribosomal RNA gene Genome sequencing and assembly.</title>
        <authorList>
            <person name="Kang M."/>
        </authorList>
    </citation>
    <scope>NUCLEOTIDE SEQUENCE [LARGE SCALE GENOMIC DNA]</scope>
    <source>
        <strain evidence="2 3">ITR2</strain>
    </source>
</reference>